<evidence type="ECO:0000256" key="6">
    <source>
        <dbReference type="ARBA" id="ARBA00023004"/>
    </source>
</evidence>
<keyword evidence="4" id="KW-0547">Nucleotide-binding</keyword>
<accession>A0ABQ6DWN1</accession>
<evidence type="ECO:0000256" key="7">
    <source>
        <dbReference type="ARBA" id="ARBA00023065"/>
    </source>
</evidence>
<dbReference type="SUPFAM" id="SSF50331">
    <property type="entry name" value="MOP-like"/>
    <property type="match status" value="1"/>
</dbReference>
<evidence type="ECO:0000259" key="9">
    <source>
        <dbReference type="PROSITE" id="PS50893"/>
    </source>
</evidence>
<proteinExistence type="predicted"/>
<dbReference type="InterPro" id="IPR003439">
    <property type="entry name" value="ABC_transporter-like_ATP-bd"/>
</dbReference>
<dbReference type="InterPro" id="IPR003593">
    <property type="entry name" value="AAA+_ATPase"/>
</dbReference>
<dbReference type="InterPro" id="IPR013611">
    <property type="entry name" value="Transp-assoc_OB_typ2"/>
</dbReference>
<evidence type="ECO:0000313" key="11">
    <source>
        <dbReference type="Proteomes" id="UP001157353"/>
    </source>
</evidence>
<dbReference type="Pfam" id="PF08402">
    <property type="entry name" value="TOBE_2"/>
    <property type="match status" value="1"/>
</dbReference>
<comment type="caution">
    <text evidence="10">The sequence shown here is derived from an EMBL/GenBank/DDBJ whole genome shotgun (WGS) entry which is preliminary data.</text>
</comment>
<keyword evidence="7" id="KW-0406">Ion transport</keyword>
<evidence type="ECO:0000313" key="10">
    <source>
        <dbReference type="EMBL" id="GLS89408.1"/>
    </source>
</evidence>
<evidence type="ECO:0000256" key="1">
    <source>
        <dbReference type="ARBA" id="ARBA00022448"/>
    </source>
</evidence>
<dbReference type="RefSeq" id="WP_284202527.1">
    <property type="nucleotide sequence ID" value="NZ_BSPQ01000001.1"/>
</dbReference>
<dbReference type="InterPro" id="IPR027417">
    <property type="entry name" value="P-loop_NTPase"/>
</dbReference>
<sequence length="350" mass="39210">MSALVIKNLNCFYQENKQKNHILKNLDLELQDNEIVCLLGESGCGKTTLLRAVSGLQNNIHGDITINGNRVNGESINLAPEQRKVGLIFQDYALFPHLSVFDNIAFSLQKMGKEAKRERVEKVLALVQLSEFSERFPHQLSGGQQQRIAIARALAYQPELMLLDEPFSNLDQHVRFKLIKEIRLLLKKHAMSALFVTHSKEEGFAFADKIALMRAGKIIQIGAPQQLYSQPSSRYVADFMGTSNYIDVQVAADNQLLSDFGQLINDSAVKHPLGSSLQLLLRPEQIAINIAVEGVGAIVDVDFLGAFQQFTVNFKGKLYVVKQNNLQEGYQIGDRVNLSIINHDFVLFND</sequence>
<dbReference type="PROSITE" id="PS00211">
    <property type="entry name" value="ABC_TRANSPORTER_1"/>
    <property type="match status" value="1"/>
</dbReference>
<keyword evidence="1" id="KW-0813">Transport</keyword>
<name>A0ABQ6DWN1_9GAMM</name>
<dbReference type="InterPro" id="IPR015853">
    <property type="entry name" value="ABC_transpr_FbpC"/>
</dbReference>
<keyword evidence="11" id="KW-1185">Reference proteome</keyword>
<keyword evidence="5" id="KW-0067">ATP-binding</keyword>
<dbReference type="PANTHER" id="PTHR42781:SF4">
    <property type="entry name" value="SPERMIDINE_PUTRESCINE IMPORT ATP-BINDING PROTEIN POTA"/>
    <property type="match status" value="1"/>
</dbReference>
<reference evidence="11" key="1">
    <citation type="journal article" date="2019" name="Int. J. Syst. Evol. Microbiol.">
        <title>The Global Catalogue of Microorganisms (GCM) 10K type strain sequencing project: providing services to taxonomists for standard genome sequencing and annotation.</title>
        <authorList>
            <consortium name="The Broad Institute Genomics Platform"/>
            <consortium name="The Broad Institute Genome Sequencing Center for Infectious Disease"/>
            <person name="Wu L."/>
            <person name="Ma J."/>
        </authorList>
    </citation>
    <scope>NUCLEOTIDE SEQUENCE [LARGE SCALE GENOMIC DNA]</scope>
    <source>
        <strain evidence="11">NBRC 103166</strain>
    </source>
</reference>
<dbReference type="InterPro" id="IPR050093">
    <property type="entry name" value="ABC_SmlMolc_Importer"/>
</dbReference>
<dbReference type="CDD" id="cd03259">
    <property type="entry name" value="ABC_Carb_Solutes_like"/>
    <property type="match status" value="1"/>
</dbReference>
<dbReference type="InterPro" id="IPR008995">
    <property type="entry name" value="Mo/tungstate-bd_C_term_dom"/>
</dbReference>
<dbReference type="EMBL" id="BSPQ01000001">
    <property type="protein sequence ID" value="GLS89408.1"/>
    <property type="molecule type" value="Genomic_DNA"/>
</dbReference>
<organism evidence="10 11">
    <name type="scientific">Psychromonas marina</name>
    <dbReference type="NCBI Taxonomy" id="88364"/>
    <lineage>
        <taxon>Bacteria</taxon>
        <taxon>Pseudomonadati</taxon>
        <taxon>Pseudomonadota</taxon>
        <taxon>Gammaproteobacteria</taxon>
        <taxon>Alteromonadales</taxon>
        <taxon>Psychromonadaceae</taxon>
        <taxon>Psychromonas</taxon>
    </lineage>
</organism>
<keyword evidence="2" id="KW-1003">Cell membrane</keyword>
<keyword evidence="8" id="KW-0472">Membrane</keyword>
<evidence type="ECO:0000256" key="3">
    <source>
        <dbReference type="ARBA" id="ARBA00022496"/>
    </source>
</evidence>
<keyword evidence="3" id="KW-0410">Iron transport</keyword>
<evidence type="ECO:0000256" key="5">
    <source>
        <dbReference type="ARBA" id="ARBA00022840"/>
    </source>
</evidence>
<dbReference type="Pfam" id="PF00005">
    <property type="entry name" value="ABC_tran"/>
    <property type="match status" value="1"/>
</dbReference>
<feature type="domain" description="ABC transporter" evidence="9">
    <location>
        <begin position="6"/>
        <end position="240"/>
    </location>
</feature>
<dbReference type="InterPro" id="IPR017871">
    <property type="entry name" value="ABC_transporter-like_CS"/>
</dbReference>
<keyword evidence="6" id="KW-0408">Iron</keyword>
<dbReference type="SMART" id="SM00382">
    <property type="entry name" value="AAA"/>
    <property type="match status" value="1"/>
</dbReference>
<evidence type="ECO:0000256" key="2">
    <source>
        <dbReference type="ARBA" id="ARBA00022475"/>
    </source>
</evidence>
<dbReference type="Gene3D" id="2.40.50.100">
    <property type="match status" value="1"/>
</dbReference>
<gene>
    <name evidence="10" type="primary">fbpC</name>
    <name evidence="10" type="ORF">GCM10007916_04750</name>
</gene>
<dbReference type="PROSITE" id="PS50893">
    <property type="entry name" value="ABC_TRANSPORTER_2"/>
    <property type="match status" value="1"/>
</dbReference>
<dbReference type="SUPFAM" id="SSF52540">
    <property type="entry name" value="P-loop containing nucleoside triphosphate hydrolases"/>
    <property type="match status" value="1"/>
</dbReference>
<protein>
    <submittedName>
        <fullName evidence="10">ABC transporter</fullName>
    </submittedName>
</protein>
<evidence type="ECO:0000256" key="4">
    <source>
        <dbReference type="ARBA" id="ARBA00022741"/>
    </source>
</evidence>
<dbReference type="Proteomes" id="UP001157353">
    <property type="component" value="Unassembled WGS sequence"/>
</dbReference>
<dbReference type="PANTHER" id="PTHR42781">
    <property type="entry name" value="SPERMIDINE/PUTRESCINE IMPORT ATP-BINDING PROTEIN POTA"/>
    <property type="match status" value="1"/>
</dbReference>
<dbReference type="Gene3D" id="3.40.50.300">
    <property type="entry name" value="P-loop containing nucleotide triphosphate hydrolases"/>
    <property type="match status" value="1"/>
</dbReference>
<evidence type="ECO:0000256" key="8">
    <source>
        <dbReference type="ARBA" id="ARBA00023136"/>
    </source>
</evidence>